<feature type="region of interest" description="Disordered" evidence="1">
    <location>
        <begin position="42"/>
        <end position="88"/>
    </location>
</feature>
<dbReference type="Proteomes" id="UP000557344">
    <property type="component" value="Unassembled WGS sequence"/>
</dbReference>
<protein>
    <recommendedName>
        <fullName evidence="6">Methyl-accepting chemotaxis protein</fullName>
    </recommendedName>
</protein>
<evidence type="ECO:0000256" key="1">
    <source>
        <dbReference type="SAM" id="MobiDB-lite"/>
    </source>
</evidence>
<accession>A0A7W6VEH5</accession>
<evidence type="ECO:0000313" key="2">
    <source>
        <dbReference type="EMBL" id="MBB4481819.1"/>
    </source>
</evidence>
<evidence type="ECO:0008006" key="6">
    <source>
        <dbReference type="Google" id="ProtNLM"/>
    </source>
</evidence>
<dbReference type="EMBL" id="JACIHU010000010">
    <property type="protein sequence ID" value="MBB4481819.1"/>
    <property type="molecule type" value="Genomic_DNA"/>
</dbReference>
<dbReference type="Proteomes" id="UP000523431">
    <property type="component" value="Unassembled WGS sequence"/>
</dbReference>
<dbReference type="EMBL" id="JACIID010000010">
    <property type="protein sequence ID" value="MBB4537648.1"/>
    <property type="molecule type" value="Genomic_DNA"/>
</dbReference>
<evidence type="ECO:0000313" key="5">
    <source>
        <dbReference type="Proteomes" id="UP000557344"/>
    </source>
</evidence>
<feature type="compositionally biased region" description="Basic and acidic residues" evidence="1">
    <location>
        <begin position="79"/>
        <end position="88"/>
    </location>
</feature>
<proteinExistence type="predicted"/>
<name>A0A7W6VEH5_RHIET</name>
<feature type="compositionally biased region" description="Basic and acidic residues" evidence="1">
    <location>
        <begin position="46"/>
        <end position="62"/>
    </location>
</feature>
<comment type="caution">
    <text evidence="2">The sequence shown here is derived from an EMBL/GenBank/DDBJ whole genome shotgun (WGS) entry which is preliminary data.</text>
</comment>
<dbReference type="RefSeq" id="WP_183843570.1">
    <property type="nucleotide sequence ID" value="NZ_JACIHU010000010.1"/>
</dbReference>
<dbReference type="AlphaFoldDB" id="A0A7W6VEH5"/>
<sequence length="88" mass="9711">MGAVGFYASSLLQGRMDISNSVLQSLSRFRNLSAAMAEFPANATQENRDAVTARLADQDRADHRRHGRHRLSNEPAQEETDRRGLAAA</sequence>
<reference evidence="4 5" key="1">
    <citation type="submission" date="2020-08" db="EMBL/GenBank/DDBJ databases">
        <title>Genomic Encyclopedia of Type Strains, Phase IV (KMG-V): Genome sequencing to study the core and pangenomes of soil and plant-associated prokaryotes.</title>
        <authorList>
            <person name="Whitman W."/>
        </authorList>
    </citation>
    <scope>NUCLEOTIDE SEQUENCE [LARGE SCALE GENOMIC DNA]</scope>
    <source>
        <strain evidence="2 5">SEMIA 471</strain>
        <strain evidence="3 4">SEMIA 489</strain>
    </source>
</reference>
<evidence type="ECO:0000313" key="3">
    <source>
        <dbReference type="EMBL" id="MBB4537648.1"/>
    </source>
</evidence>
<evidence type="ECO:0000313" key="4">
    <source>
        <dbReference type="Proteomes" id="UP000523431"/>
    </source>
</evidence>
<organism evidence="2 5">
    <name type="scientific">Rhizobium etli</name>
    <dbReference type="NCBI Taxonomy" id="29449"/>
    <lineage>
        <taxon>Bacteria</taxon>
        <taxon>Pseudomonadati</taxon>
        <taxon>Pseudomonadota</taxon>
        <taxon>Alphaproteobacteria</taxon>
        <taxon>Hyphomicrobiales</taxon>
        <taxon>Rhizobiaceae</taxon>
        <taxon>Rhizobium/Agrobacterium group</taxon>
        <taxon>Rhizobium</taxon>
    </lineage>
</organism>
<gene>
    <name evidence="2" type="ORF">GGE46_004421</name>
    <name evidence="3" type="ORF">GGE57_004418</name>
</gene>